<evidence type="ECO:0000313" key="1">
    <source>
        <dbReference type="EMBL" id="MDE1470864.1"/>
    </source>
</evidence>
<dbReference type="Proteomes" id="UP001215087">
    <property type="component" value="Unassembled WGS sequence"/>
</dbReference>
<protein>
    <submittedName>
        <fullName evidence="1">Uncharacterized protein</fullName>
    </submittedName>
</protein>
<name>A0ABT5UPK0_EUBLI</name>
<reference evidence="1 2" key="1">
    <citation type="submission" date="2023-02" db="EMBL/GenBank/DDBJ databases">
        <title>Comparative genome analysis of Eubacterium limosum species.</title>
        <authorList>
            <person name="Bak J.E."/>
        </authorList>
    </citation>
    <scope>NUCLEOTIDE SEQUENCE [LARGE SCALE GENOMIC DNA]</scope>
    <source>
        <strain evidence="1 2">KGMB01548</strain>
    </source>
</reference>
<proteinExistence type="predicted"/>
<dbReference type="RefSeq" id="WP_227206432.1">
    <property type="nucleotide sequence ID" value="NZ_JAJCLO010000004.1"/>
</dbReference>
<organism evidence="1 2">
    <name type="scientific">Eubacterium limosum</name>
    <dbReference type="NCBI Taxonomy" id="1736"/>
    <lineage>
        <taxon>Bacteria</taxon>
        <taxon>Bacillati</taxon>
        <taxon>Bacillota</taxon>
        <taxon>Clostridia</taxon>
        <taxon>Eubacteriales</taxon>
        <taxon>Eubacteriaceae</taxon>
        <taxon>Eubacterium</taxon>
    </lineage>
</organism>
<keyword evidence="2" id="KW-1185">Reference proteome</keyword>
<dbReference type="EMBL" id="JAQSVD010000005">
    <property type="protein sequence ID" value="MDE1470864.1"/>
    <property type="molecule type" value="Genomic_DNA"/>
</dbReference>
<gene>
    <name evidence="1" type="ORF">PTZ04_11435</name>
</gene>
<accession>A0ABT5UPK0</accession>
<sequence length="61" mass="7214">MEVKEKLELIDLVRNYGLLTQKAGLNHLKDSDKFFEYSEQASQVYESIWHLLFPELQDKAN</sequence>
<comment type="caution">
    <text evidence="1">The sequence shown here is derived from an EMBL/GenBank/DDBJ whole genome shotgun (WGS) entry which is preliminary data.</text>
</comment>
<evidence type="ECO:0000313" key="2">
    <source>
        <dbReference type="Proteomes" id="UP001215087"/>
    </source>
</evidence>